<name>A0A813FC44_POLGL</name>
<accession>A0A813FC44</accession>
<organism evidence="1 2">
    <name type="scientific">Polarella glacialis</name>
    <name type="common">Dinoflagellate</name>
    <dbReference type="NCBI Taxonomy" id="89957"/>
    <lineage>
        <taxon>Eukaryota</taxon>
        <taxon>Sar</taxon>
        <taxon>Alveolata</taxon>
        <taxon>Dinophyceae</taxon>
        <taxon>Suessiales</taxon>
        <taxon>Suessiaceae</taxon>
        <taxon>Polarella</taxon>
    </lineage>
</organism>
<dbReference type="Proteomes" id="UP000654075">
    <property type="component" value="Unassembled WGS sequence"/>
</dbReference>
<gene>
    <name evidence="1" type="ORF">PGLA1383_LOCUS27176</name>
</gene>
<evidence type="ECO:0000313" key="2">
    <source>
        <dbReference type="Proteomes" id="UP000654075"/>
    </source>
</evidence>
<reference evidence="1" key="1">
    <citation type="submission" date="2021-02" db="EMBL/GenBank/DDBJ databases">
        <authorList>
            <person name="Dougan E. K."/>
            <person name="Rhodes N."/>
            <person name="Thang M."/>
            <person name="Chan C."/>
        </authorList>
    </citation>
    <scope>NUCLEOTIDE SEQUENCE</scope>
</reference>
<evidence type="ECO:0000313" key="1">
    <source>
        <dbReference type="EMBL" id="CAE8609349.1"/>
    </source>
</evidence>
<proteinExistence type="predicted"/>
<dbReference type="EMBL" id="CAJNNV010024289">
    <property type="protein sequence ID" value="CAE8609349.1"/>
    <property type="molecule type" value="Genomic_DNA"/>
</dbReference>
<protein>
    <submittedName>
        <fullName evidence="1">Uncharacterized protein</fullName>
    </submittedName>
</protein>
<keyword evidence="2" id="KW-1185">Reference proteome</keyword>
<sequence length="108" mass="11484">MMMSGVSSSGYKLSLSEAEVPSGNQNLIFSPRLLKVIGSPPADAMTAGTVHPAMPVCAVLPVARMENVTTSDAAVNMPMFELHVIKCWTPFALIKCWTVSTSVEVSDV</sequence>
<dbReference type="AlphaFoldDB" id="A0A813FC44"/>
<comment type="caution">
    <text evidence="1">The sequence shown here is derived from an EMBL/GenBank/DDBJ whole genome shotgun (WGS) entry which is preliminary data.</text>
</comment>